<protein>
    <recommendedName>
        <fullName evidence="2">L,D-transpeptidase scaffold domain-containing protein</fullName>
    </recommendedName>
</protein>
<feature type="chain" id="PRO_5045657662" description="L,D-transpeptidase scaffold domain-containing protein" evidence="1">
    <location>
        <begin position="31"/>
        <end position="208"/>
    </location>
</feature>
<evidence type="ECO:0000313" key="3">
    <source>
        <dbReference type="EMBL" id="NNU33384.1"/>
    </source>
</evidence>
<dbReference type="InterPro" id="IPR045380">
    <property type="entry name" value="LD_TPept_scaffold_dom"/>
</dbReference>
<keyword evidence="4" id="KW-1185">Reference proteome</keyword>
<gene>
    <name evidence="3" type="ORF">HK413_03000</name>
</gene>
<feature type="domain" description="L,D-transpeptidase scaffold" evidence="2">
    <location>
        <begin position="84"/>
        <end position="163"/>
    </location>
</feature>
<proteinExistence type="predicted"/>
<comment type="caution">
    <text evidence="3">The sequence shown here is derived from an EMBL/GenBank/DDBJ whole genome shotgun (WGS) entry which is preliminary data.</text>
</comment>
<accession>A0ABX1VZJ9</accession>
<dbReference type="EMBL" id="JABFCR010000009">
    <property type="protein sequence ID" value="NNU33384.1"/>
    <property type="molecule type" value="Genomic_DNA"/>
</dbReference>
<evidence type="ECO:0000256" key="1">
    <source>
        <dbReference type="SAM" id="SignalP"/>
    </source>
</evidence>
<organism evidence="3 4">
    <name type="scientific">Mucilaginibacter humi</name>
    <dbReference type="NCBI Taxonomy" id="2732510"/>
    <lineage>
        <taxon>Bacteria</taxon>
        <taxon>Pseudomonadati</taxon>
        <taxon>Bacteroidota</taxon>
        <taxon>Sphingobacteriia</taxon>
        <taxon>Sphingobacteriales</taxon>
        <taxon>Sphingobacteriaceae</taxon>
        <taxon>Mucilaginibacter</taxon>
    </lineage>
</organism>
<dbReference type="Proteomes" id="UP000566071">
    <property type="component" value="Unassembled WGS sequence"/>
</dbReference>
<dbReference type="Pfam" id="PF20142">
    <property type="entry name" value="Scaffold"/>
    <property type="match status" value="1"/>
</dbReference>
<feature type="signal peptide" evidence="1">
    <location>
        <begin position="1"/>
        <end position="30"/>
    </location>
</feature>
<keyword evidence="1" id="KW-0732">Signal</keyword>
<evidence type="ECO:0000259" key="2">
    <source>
        <dbReference type="Pfam" id="PF20142"/>
    </source>
</evidence>
<dbReference type="RefSeq" id="WP_175269082.1">
    <property type="nucleotide sequence ID" value="NZ_JABFCR010000009.1"/>
</dbReference>
<sequence length="208" mass="23602">MKKTMRSKKVIYRLLCLAPLLLFLSSPACSQLPPARGNKAASLRSNRDQTTPNAFNQVQPAFDSIRIARFMLTYTAFKPYAAVIHAFYSHRQYAYAWFDHGQLIEQASNLVNRVLNPEMEGLNQHAPYERQLDSLMFTGSATNTELELMLTAQYFVFAKTAGQARMWHSAVPSIGTCRVKRSIMNNTGYVARCTFDQPRRQGSRISPI</sequence>
<evidence type="ECO:0000313" key="4">
    <source>
        <dbReference type="Proteomes" id="UP000566071"/>
    </source>
</evidence>
<name>A0ABX1VZJ9_9SPHI</name>
<reference evidence="3 4" key="1">
    <citation type="submission" date="2020-05" db="EMBL/GenBank/DDBJ databases">
        <authorList>
            <person name="Khan S.A."/>
            <person name="Jeon C.O."/>
            <person name="Chun B.H."/>
        </authorList>
    </citation>
    <scope>NUCLEOTIDE SEQUENCE [LARGE SCALE GENOMIC DNA]</scope>
    <source>
        <strain evidence="3 4">S1162</strain>
    </source>
</reference>